<dbReference type="Proteomes" id="UP001595840">
    <property type="component" value="Unassembled WGS sequence"/>
</dbReference>
<protein>
    <submittedName>
        <fullName evidence="2">Uncharacterized protein</fullName>
    </submittedName>
</protein>
<comment type="caution">
    <text evidence="2">The sequence shown here is derived from an EMBL/GenBank/DDBJ whole genome shotgun (WGS) entry which is preliminary data.</text>
</comment>
<reference evidence="3" key="1">
    <citation type="journal article" date="2019" name="Int. J. Syst. Evol. Microbiol.">
        <title>The Global Catalogue of Microorganisms (GCM) 10K type strain sequencing project: providing services to taxonomists for standard genome sequencing and annotation.</title>
        <authorList>
            <consortium name="The Broad Institute Genomics Platform"/>
            <consortium name="The Broad Institute Genome Sequencing Center for Infectious Disease"/>
            <person name="Wu L."/>
            <person name="Ma J."/>
        </authorList>
    </citation>
    <scope>NUCLEOTIDE SEQUENCE [LARGE SCALE GENOMIC DNA]</scope>
    <source>
        <strain evidence="3">CECT 8570</strain>
    </source>
</reference>
<gene>
    <name evidence="2" type="ORF">ACFOX3_12485</name>
</gene>
<evidence type="ECO:0000313" key="2">
    <source>
        <dbReference type="EMBL" id="MFC4363126.1"/>
    </source>
</evidence>
<feature type="compositionally biased region" description="Basic and acidic residues" evidence="1">
    <location>
        <begin position="199"/>
        <end position="221"/>
    </location>
</feature>
<accession>A0ABV8V5E7</accession>
<feature type="compositionally biased region" description="Basic and acidic residues" evidence="1">
    <location>
        <begin position="99"/>
        <end position="112"/>
    </location>
</feature>
<evidence type="ECO:0000256" key="1">
    <source>
        <dbReference type="SAM" id="MobiDB-lite"/>
    </source>
</evidence>
<feature type="compositionally biased region" description="Acidic residues" evidence="1">
    <location>
        <begin position="33"/>
        <end position="65"/>
    </location>
</feature>
<organism evidence="2 3">
    <name type="scientific">Simiduia curdlanivorans</name>
    <dbReference type="NCBI Taxonomy" id="1492769"/>
    <lineage>
        <taxon>Bacteria</taxon>
        <taxon>Pseudomonadati</taxon>
        <taxon>Pseudomonadota</taxon>
        <taxon>Gammaproteobacteria</taxon>
        <taxon>Cellvibrionales</taxon>
        <taxon>Cellvibrionaceae</taxon>
        <taxon>Simiduia</taxon>
    </lineage>
</organism>
<keyword evidence="3" id="KW-1185">Reference proteome</keyword>
<feature type="compositionally biased region" description="Basic and acidic residues" evidence="1">
    <location>
        <begin position="147"/>
        <end position="172"/>
    </location>
</feature>
<feature type="region of interest" description="Disordered" evidence="1">
    <location>
        <begin position="25"/>
        <end position="357"/>
    </location>
</feature>
<proteinExistence type="predicted"/>
<sequence length="392" mass="43102">MAGNSQPKTKAEILRELQSIQLLLDENAGNAADPDEDFPALDDDDIPLLDAFLDDDDTSEDESDQDRDQQSAANAETLDALNAAYAALTGELEQLTGDSEPKQHEKTPEKKPTQQPVAQTAPRPNAPPHPQQTKQAHQLPPAHAKPRPHEPENRDQFREAEAFGFELDHQLSAEHNSALHTDPSAPAPLPGQQSLFEPAKPDSNNRADSSKKADSDDKDANRPAPVTKASGENPFLPQHIRERLRGNQPLPKGEFLLPMTPPAYMDMDNLSQHFSSDGLTPKQQETLAGMQQEAQAKQQEAKQQAQAKQQTTDKHPATATKPQAIEKASTPEQAVDKNVNAEKTNSKSPTKLPKPDIATVINDVIEEFLPLIEARLRKRLSETLSDEEPTEH</sequence>
<dbReference type="EMBL" id="JBHSCX010000015">
    <property type="protein sequence ID" value="MFC4363126.1"/>
    <property type="molecule type" value="Genomic_DNA"/>
</dbReference>
<feature type="compositionally biased region" description="Polar residues" evidence="1">
    <location>
        <begin position="269"/>
        <end position="286"/>
    </location>
</feature>
<feature type="compositionally biased region" description="Low complexity" evidence="1">
    <location>
        <begin position="291"/>
        <end position="310"/>
    </location>
</feature>
<evidence type="ECO:0000313" key="3">
    <source>
        <dbReference type="Proteomes" id="UP001595840"/>
    </source>
</evidence>
<name>A0ABV8V5E7_9GAMM</name>